<dbReference type="AlphaFoldDB" id="A0A7W9KJS8"/>
<dbReference type="Gene3D" id="3.40.50.1000">
    <property type="entry name" value="HAD superfamily/HAD-like"/>
    <property type="match status" value="1"/>
</dbReference>
<evidence type="ECO:0000313" key="2">
    <source>
        <dbReference type="Proteomes" id="UP000585638"/>
    </source>
</evidence>
<dbReference type="PANTHER" id="PTHR47829">
    <property type="entry name" value="HYDROLASE, PUTATIVE (AFU_ORTHOLOGUE AFUA_1G12880)-RELATED"/>
    <property type="match status" value="1"/>
</dbReference>
<dbReference type="InterPro" id="IPR006439">
    <property type="entry name" value="HAD-SF_hydro_IA"/>
</dbReference>
<accession>A0A7W9KJS8</accession>
<name>A0A7W9KJS8_9PSEU</name>
<protein>
    <submittedName>
        <fullName evidence="1">FMN phosphatase YigB (HAD superfamily)</fullName>
    </submittedName>
</protein>
<keyword evidence="2" id="KW-1185">Reference proteome</keyword>
<reference evidence="1 2" key="1">
    <citation type="submission" date="2020-08" db="EMBL/GenBank/DDBJ databases">
        <title>Sequencing the genomes of 1000 actinobacteria strains.</title>
        <authorList>
            <person name="Klenk H.-P."/>
        </authorList>
    </citation>
    <scope>NUCLEOTIDE SEQUENCE [LARGE SCALE GENOMIC DNA]</scope>
    <source>
        <strain evidence="1 2">DSM 43851</strain>
    </source>
</reference>
<dbReference type="SUPFAM" id="SSF56784">
    <property type="entry name" value="HAD-like"/>
    <property type="match status" value="1"/>
</dbReference>
<proteinExistence type="predicted"/>
<dbReference type="Pfam" id="PF00702">
    <property type="entry name" value="Hydrolase"/>
    <property type="match status" value="1"/>
</dbReference>
<gene>
    <name evidence="1" type="ORF">BJ998_004779</name>
</gene>
<dbReference type="NCBIfam" id="TIGR01509">
    <property type="entry name" value="HAD-SF-IA-v3"/>
    <property type="match status" value="1"/>
</dbReference>
<dbReference type="InterPro" id="IPR023214">
    <property type="entry name" value="HAD_sf"/>
</dbReference>
<dbReference type="PANTHER" id="PTHR47829:SF1">
    <property type="entry name" value="HAD FAMILY PHOSPHATASE"/>
    <property type="match status" value="1"/>
</dbReference>
<evidence type="ECO:0000313" key="1">
    <source>
        <dbReference type="EMBL" id="MBB5893583.1"/>
    </source>
</evidence>
<dbReference type="Proteomes" id="UP000585638">
    <property type="component" value="Unassembled WGS sequence"/>
</dbReference>
<sequence>MMKGLIVDFGGVLTDRGPDGVGEPPLIGAVLAAREAGIRTALLSNADGPGEPIPWLDRLFQVLVFSGDVGVAKPDAAIYRLAVERLGLEPGECVFVDDLAVNVRGAVAAGLVGVHHTSIPSTLAELAVLLGVDFAGGRSCNG</sequence>
<dbReference type="EMBL" id="JACHIR010000001">
    <property type="protein sequence ID" value="MBB5893583.1"/>
    <property type="molecule type" value="Genomic_DNA"/>
</dbReference>
<dbReference type="InterPro" id="IPR052898">
    <property type="entry name" value="ACAD10-like"/>
</dbReference>
<dbReference type="InterPro" id="IPR036412">
    <property type="entry name" value="HAD-like_sf"/>
</dbReference>
<organism evidence="1 2">
    <name type="scientific">Kutzneria kofuensis</name>
    <dbReference type="NCBI Taxonomy" id="103725"/>
    <lineage>
        <taxon>Bacteria</taxon>
        <taxon>Bacillati</taxon>
        <taxon>Actinomycetota</taxon>
        <taxon>Actinomycetes</taxon>
        <taxon>Pseudonocardiales</taxon>
        <taxon>Pseudonocardiaceae</taxon>
        <taxon>Kutzneria</taxon>
    </lineage>
</organism>
<comment type="caution">
    <text evidence="1">The sequence shown here is derived from an EMBL/GenBank/DDBJ whole genome shotgun (WGS) entry which is preliminary data.</text>
</comment>